<gene>
    <name evidence="2" type="ORF">LALA0_S02e02762g</name>
</gene>
<feature type="compositionally biased region" description="Basic and acidic residues" evidence="1">
    <location>
        <begin position="321"/>
        <end position="330"/>
    </location>
</feature>
<proteinExistence type="predicted"/>
<evidence type="ECO:0000313" key="2">
    <source>
        <dbReference type="EMBL" id="CEP60923.1"/>
    </source>
</evidence>
<feature type="region of interest" description="Disordered" evidence="1">
    <location>
        <begin position="129"/>
        <end position="242"/>
    </location>
</feature>
<feature type="compositionally biased region" description="Polar residues" evidence="1">
    <location>
        <begin position="580"/>
        <end position="597"/>
    </location>
</feature>
<reference evidence="2 3" key="1">
    <citation type="submission" date="2014-12" db="EMBL/GenBank/DDBJ databases">
        <authorList>
            <person name="Neuveglise Cecile"/>
        </authorList>
    </citation>
    <scope>NUCLEOTIDE SEQUENCE [LARGE SCALE GENOMIC DNA]</scope>
    <source>
        <strain evidence="2 3">CBS 12615</strain>
    </source>
</reference>
<dbReference type="OrthoDB" id="4085524at2759"/>
<dbReference type="STRING" id="1245769.A0A0C7MM43"/>
<feature type="compositionally biased region" description="Polar residues" evidence="1">
    <location>
        <begin position="307"/>
        <end position="319"/>
    </location>
</feature>
<sequence>MLHSRRSRESKAIDSEAMAAAAAIGRALDNRGTRVETDKLPRYNSASRSNSMVRSTSMGGRQNSLRTKRDSVRASSLQGKTSRPRNSIDESEFFDAQDTFHRFGGPQAQTKPATVKKYVPGPTGLRLVEVPVTDVKPPSSRRSSLTRRSPSLNSGLHARSDSSRSSSLRNNSLRRKSSLNSQSSDPRATIQEKVATRQKAEAPNSPLRNTNIRNTLVQQSLEEETDEQLQNESLTRDTVNPIIMPSSALKSLETKNHKPKADFVELETPPTIKLTSKSSPSPPNILISPPGEDISDERQIGTDPSLDFSSTTSDANAPTKTVEDVIKEDSLAGETPVSERTQPATTPSQNVAKKEGESGNSMAKYIRSANKYLNKAHEVTNDDKGGSQDTTLKGSNDAALNGTPDSHPLARVSSPMKSALKRSTSNNSGNDHHPRESNSTANDAYVSLATAQNTRLNAQLATEPSKRQPSVRKARPQSMTNGRAPKKDDSTRQKHHSFQPLPQPNIQPPARSQRRPDSSTRNRTPKAAGDSKGQSRNNPSIFYPPEPPQKRSSFERERPNQSHMAFKKLSLRDSMVGTANDETNGTHTDGSTPNKGQVSGAPFQTALSSGEKWNSRFQDSDSEDEGNAIPPPARVVATNTPAKTGVFSKKSKKVPSFEPPQPRYVQSTSVPNSKHNTPNKKFSSLSLRSASSTVKASPAKNGNNLSNRFLSEQLPPGGSEEERPVKKQSFGKKLKKLFGRKK</sequence>
<feature type="compositionally biased region" description="Polar residues" evidence="1">
    <location>
        <begin position="605"/>
        <end position="617"/>
    </location>
</feature>
<feature type="compositionally biased region" description="Basic and acidic residues" evidence="1">
    <location>
        <begin position="548"/>
        <end position="560"/>
    </location>
</feature>
<accession>A0A0C7MM43</accession>
<dbReference type="HOGENOM" id="CLU_018639_0_0_1"/>
<feature type="compositionally biased region" description="Basic residues" evidence="1">
    <location>
        <begin position="729"/>
        <end position="742"/>
    </location>
</feature>
<feature type="region of interest" description="Disordered" evidence="1">
    <location>
        <begin position="25"/>
        <end position="90"/>
    </location>
</feature>
<name>A0A0C7MM43_9SACH</name>
<organism evidence="2 3">
    <name type="scientific">Lachancea lanzarotensis</name>
    <dbReference type="NCBI Taxonomy" id="1245769"/>
    <lineage>
        <taxon>Eukaryota</taxon>
        <taxon>Fungi</taxon>
        <taxon>Dikarya</taxon>
        <taxon>Ascomycota</taxon>
        <taxon>Saccharomycotina</taxon>
        <taxon>Saccharomycetes</taxon>
        <taxon>Saccharomycetales</taxon>
        <taxon>Saccharomycetaceae</taxon>
        <taxon>Lachancea</taxon>
    </lineage>
</organism>
<keyword evidence="3" id="KW-1185">Reference proteome</keyword>
<dbReference type="GeneID" id="34684334"/>
<feature type="compositionally biased region" description="Polar residues" evidence="1">
    <location>
        <begin position="449"/>
        <end position="462"/>
    </location>
</feature>
<feature type="compositionally biased region" description="Polar residues" evidence="1">
    <location>
        <begin position="73"/>
        <end position="85"/>
    </location>
</feature>
<feature type="compositionally biased region" description="Low complexity" evidence="1">
    <location>
        <begin position="276"/>
        <end position="290"/>
    </location>
</feature>
<protein>
    <submittedName>
        <fullName evidence="2">LALA0S02e02762g1_1</fullName>
    </submittedName>
</protein>
<dbReference type="AlphaFoldDB" id="A0A0C7MM43"/>
<feature type="compositionally biased region" description="Polar residues" evidence="1">
    <location>
        <begin position="206"/>
        <end position="220"/>
    </location>
</feature>
<dbReference type="RefSeq" id="XP_022627161.1">
    <property type="nucleotide sequence ID" value="XM_022773657.1"/>
</dbReference>
<feature type="compositionally biased region" description="Polar residues" evidence="1">
    <location>
        <begin position="44"/>
        <end position="65"/>
    </location>
</feature>
<feature type="compositionally biased region" description="Basic and acidic residues" evidence="1">
    <location>
        <begin position="28"/>
        <end position="41"/>
    </location>
</feature>
<feature type="compositionally biased region" description="Low complexity" evidence="1">
    <location>
        <begin position="137"/>
        <end position="154"/>
    </location>
</feature>
<feature type="compositionally biased region" description="Polar residues" evidence="1">
    <location>
        <begin position="664"/>
        <end position="682"/>
    </location>
</feature>
<evidence type="ECO:0000256" key="1">
    <source>
        <dbReference type="SAM" id="MobiDB-lite"/>
    </source>
</evidence>
<feature type="compositionally biased region" description="Basic and acidic residues" evidence="1">
    <location>
        <begin position="375"/>
        <end position="386"/>
    </location>
</feature>
<feature type="compositionally biased region" description="Polar residues" evidence="1">
    <location>
        <begin position="700"/>
        <end position="710"/>
    </location>
</feature>
<evidence type="ECO:0000313" key="3">
    <source>
        <dbReference type="Proteomes" id="UP000054304"/>
    </source>
</evidence>
<feature type="region of interest" description="Disordered" evidence="1">
    <location>
        <begin position="261"/>
        <end position="742"/>
    </location>
</feature>
<feature type="compositionally biased region" description="Low complexity" evidence="1">
    <location>
        <begin position="683"/>
        <end position="692"/>
    </location>
</feature>
<dbReference type="Proteomes" id="UP000054304">
    <property type="component" value="Unassembled WGS sequence"/>
</dbReference>
<feature type="compositionally biased region" description="Polar residues" evidence="1">
    <location>
        <begin position="338"/>
        <end position="351"/>
    </location>
</feature>
<dbReference type="EMBL" id="LN736361">
    <property type="protein sequence ID" value="CEP60923.1"/>
    <property type="molecule type" value="Genomic_DNA"/>
</dbReference>
<feature type="region of interest" description="Disordered" evidence="1">
    <location>
        <begin position="101"/>
        <end position="120"/>
    </location>
</feature>